<name>A0A382R4R6_9ZZZZ</name>
<proteinExistence type="predicted"/>
<keyword evidence="1" id="KW-0812">Transmembrane</keyword>
<evidence type="ECO:0000313" key="2">
    <source>
        <dbReference type="EMBL" id="SVC92739.1"/>
    </source>
</evidence>
<reference evidence="2" key="1">
    <citation type="submission" date="2018-05" db="EMBL/GenBank/DDBJ databases">
        <authorList>
            <person name="Lanie J.A."/>
            <person name="Ng W.-L."/>
            <person name="Kazmierczak K.M."/>
            <person name="Andrzejewski T.M."/>
            <person name="Davidsen T.M."/>
            <person name="Wayne K.J."/>
            <person name="Tettelin H."/>
            <person name="Glass J.I."/>
            <person name="Rusch D."/>
            <person name="Podicherti R."/>
            <person name="Tsui H.-C.T."/>
            <person name="Winkler M.E."/>
        </authorList>
    </citation>
    <scope>NUCLEOTIDE SEQUENCE</scope>
</reference>
<feature type="transmembrane region" description="Helical" evidence="1">
    <location>
        <begin position="15"/>
        <end position="38"/>
    </location>
</feature>
<accession>A0A382R4R6</accession>
<gene>
    <name evidence="2" type="ORF">METZ01_LOCUS345593</name>
</gene>
<keyword evidence="1" id="KW-0472">Membrane</keyword>
<evidence type="ECO:0000256" key="1">
    <source>
        <dbReference type="SAM" id="Phobius"/>
    </source>
</evidence>
<dbReference type="EMBL" id="UINC01119135">
    <property type="protein sequence ID" value="SVC92739.1"/>
    <property type="molecule type" value="Genomic_DNA"/>
</dbReference>
<organism evidence="2">
    <name type="scientific">marine metagenome</name>
    <dbReference type="NCBI Taxonomy" id="408172"/>
    <lineage>
        <taxon>unclassified sequences</taxon>
        <taxon>metagenomes</taxon>
        <taxon>ecological metagenomes</taxon>
    </lineage>
</organism>
<keyword evidence="1" id="KW-1133">Transmembrane helix</keyword>
<dbReference type="AlphaFoldDB" id="A0A382R4R6"/>
<sequence length="79" mass="9371">MKKILKKIFLGKSPISNWLLIFVMYVALVMFATILDLTRTIEQEQWLRICPEPYICVVPDPEWKARPPMGFTIYKRIEV</sequence>
<protein>
    <submittedName>
        <fullName evidence="2">Uncharacterized protein</fullName>
    </submittedName>
</protein>